<dbReference type="Gene3D" id="1.10.3210.10">
    <property type="entry name" value="Hypothetical protein af1432"/>
    <property type="match status" value="1"/>
</dbReference>
<dbReference type="OrthoDB" id="188290at2"/>
<evidence type="ECO:0008006" key="3">
    <source>
        <dbReference type="Google" id="ProtNLM"/>
    </source>
</evidence>
<dbReference type="RefSeq" id="WP_012375889.1">
    <property type="nucleotide sequence ID" value="NC_010571.1"/>
</dbReference>
<evidence type="ECO:0000313" key="1">
    <source>
        <dbReference type="EMBL" id="ACB76360.1"/>
    </source>
</evidence>
<evidence type="ECO:0000313" key="2">
    <source>
        <dbReference type="Proteomes" id="UP000007013"/>
    </source>
</evidence>
<dbReference type="KEGG" id="ote:Oter_3080"/>
<name>B1ZZF7_OPITP</name>
<dbReference type="SUPFAM" id="SSF109604">
    <property type="entry name" value="HD-domain/PDEase-like"/>
    <property type="match status" value="1"/>
</dbReference>
<gene>
    <name evidence="1" type="ordered locus">Oter_3080</name>
</gene>
<dbReference type="STRING" id="452637.Oter_3080"/>
<accession>B1ZZF7</accession>
<proteinExistence type="predicted"/>
<dbReference type="AlphaFoldDB" id="B1ZZF7"/>
<organism evidence="1 2">
    <name type="scientific">Opitutus terrae (strain DSM 11246 / JCM 15787 / PB90-1)</name>
    <dbReference type="NCBI Taxonomy" id="452637"/>
    <lineage>
        <taxon>Bacteria</taxon>
        <taxon>Pseudomonadati</taxon>
        <taxon>Verrucomicrobiota</taxon>
        <taxon>Opitutia</taxon>
        <taxon>Opitutales</taxon>
        <taxon>Opitutaceae</taxon>
        <taxon>Opitutus</taxon>
    </lineage>
</organism>
<keyword evidence="2" id="KW-1185">Reference proteome</keyword>
<dbReference type="HOGENOM" id="CLU_079362_0_0_0"/>
<dbReference type="eggNOG" id="ENOG502Z8JT">
    <property type="taxonomic scope" value="Bacteria"/>
</dbReference>
<dbReference type="Proteomes" id="UP000007013">
    <property type="component" value="Chromosome"/>
</dbReference>
<reference evidence="1 2" key="1">
    <citation type="journal article" date="2011" name="J. Bacteriol.">
        <title>Genome sequence of the verrucomicrobium Opitutus terrae PB90-1, an abundant inhabitant of rice paddy soil ecosystems.</title>
        <authorList>
            <person name="van Passel M.W."/>
            <person name="Kant R."/>
            <person name="Palva A."/>
            <person name="Copeland A."/>
            <person name="Lucas S."/>
            <person name="Lapidus A."/>
            <person name="Glavina del Rio T."/>
            <person name="Pitluck S."/>
            <person name="Goltsman E."/>
            <person name="Clum A."/>
            <person name="Sun H."/>
            <person name="Schmutz J."/>
            <person name="Larimer F.W."/>
            <person name="Land M.L."/>
            <person name="Hauser L."/>
            <person name="Kyrpides N."/>
            <person name="Mikhailova N."/>
            <person name="Richardson P.P."/>
            <person name="Janssen P.H."/>
            <person name="de Vos W.M."/>
            <person name="Smidt H."/>
        </authorList>
    </citation>
    <scope>NUCLEOTIDE SEQUENCE [LARGE SCALE GENOMIC DNA]</scope>
    <source>
        <strain evidence="2">DSM 11246 / JCM 15787 / PB90-1</strain>
    </source>
</reference>
<protein>
    <recommendedName>
        <fullName evidence="3">HD/PDEase domain-containing protein</fullName>
    </recommendedName>
</protein>
<sequence>MFPPVDTKNPAAVAAFVEARFLAHFPGESPARLRQMFRDVEALFTGRHPDYGPIDLRYHDLEHTLQASVCLALLLEGCRQAGETDAITARRFEFAIAAALLHDSGYLKLRSDSAGTGAKYTYCHVLRSCAFAASYLPVLGATEAEIAGVLGAINCTGPAQEAHGLHFSNATERFIGCALATADYLGQMAALDYPDELEILYAEFSESDDYLHVPPAQRAFASPEDLIARTPAFWRKVVRPKLDDEFLGAHRYLATPYPNGRNAYLEAVERNITLIEARAAHLPRRVA</sequence>
<dbReference type="EMBL" id="CP001032">
    <property type="protein sequence ID" value="ACB76360.1"/>
    <property type="molecule type" value="Genomic_DNA"/>
</dbReference>